<protein>
    <recommendedName>
        <fullName evidence="3">Integrase</fullName>
    </recommendedName>
</protein>
<accession>A0ABU9QVV9</accession>
<proteinExistence type="predicted"/>
<keyword evidence="2" id="KW-1185">Reference proteome</keyword>
<comment type="caution">
    <text evidence="1">The sequence shown here is derived from an EMBL/GenBank/DDBJ whole genome shotgun (WGS) entry which is preliminary data.</text>
</comment>
<reference evidence="1 2" key="1">
    <citation type="submission" date="2024-01" db="EMBL/GenBank/DDBJ databases">
        <title>The diversity of rhizobia nodulating Mimosa spp. in eleven states of Brazil covering several biomes is determined by host plant, location, and edaphic factors.</title>
        <authorList>
            <person name="Rouws L."/>
            <person name="Barauna A."/>
            <person name="Beukes C."/>
            <person name="De Faria S.M."/>
            <person name="Gross E."/>
            <person name="Dos Reis Junior F.B."/>
            <person name="Simon M."/>
            <person name="Maluk M."/>
            <person name="Odee D.W."/>
            <person name="Kenicer G."/>
            <person name="Young J.P.W."/>
            <person name="Reis V.M."/>
            <person name="Zilli J."/>
            <person name="James E.K."/>
        </authorList>
    </citation>
    <scope>NUCLEOTIDE SEQUENCE [LARGE SCALE GENOMIC DNA]</scope>
    <source>
        <strain evidence="1 2">JPY530</strain>
    </source>
</reference>
<evidence type="ECO:0008006" key="3">
    <source>
        <dbReference type="Google" id="ProtNLM"/>
    </source>
</evidence>
<organism evidence="1 2">
    <name type="scientific">Paraburkholderia azotifigens</name>
    <dbReference type="NCBI Taxonomy" id="2057004"/>
    <lineage>
        <taxon>Bacteria</taxon>
        <taxon>Pseudomonadati</taxon>
        <taxon>Pseudomonadota</taxon>
        <taxon>Betaproteobacteria</taxon>
        <taxon>Burkholderiales</taxon>
        <taxon>Burkholderiaceae</taxon>
        <taxon>Paraburkholderia</taxon>
    </lineage>
</organism>
<sequence length="226" mass="23999">MLQAVHPGYGTVAARTTEFFSAQAPWHRSLWAVSLPLLIDELMEACAATQAGVLGEPSVKRLLSLCKRVAGQDLALQAHEMRLDVAQAWANVGANRDRAALVAEEVARGTNFGFTQVKEQAAIARMGGLIQSPSPTLSAVQAAVSEVFHRLYRQRNMILHGGLTNSVALRSALRAAAPLAGAGIDRVAHGFYVQGLQSRELAARARIGVALITPGRAADCVDLLDG</sequence>
<dbReference type="Proteomes" id="UP001481677">
    <property type="component" value="Unassembled WGS sequence"/>
</dbReference>
<dbReference type="EMBL" id="JAZHGA010000002">
    <property type="protein sequence ID" value="MEM5338825.1"/>
    <property type="molecule type" value="Genomic_DNA"/>
</dbReference>
<evidence type="ECO:0000313" key="1">
    <source>
        <dbReference type="EMBL" id="MEM5338825.1"/>
    </source>
</evidence>
<name>A0ABU9QVV9_9BURK</name>
<gene>
    <name evidence="1" type="ORF">V4C56_04190</name>
</gene>
<dbReference type="RefSeq" id="WP_342958576.1">
    <property type="nucleotide sequence ID" value="NZ_JAZHFZ010000002.1"/>
</dbReference>
<evidence type="ECO:0000313" key="2">
    <source>
        <dbReference type="Proteomes" id="UP001481677"/>
    </source>
</evidence>